<accession>H3KHN0</accession>
<comment type="caution">
    <text evidence="2">The sequence shown here is derived from an EMBL/GenBank/DDBJ whole genome shotgun (WGS) entry which is preliminary data.</text>
</comment>
<evidence type="ECO:0000256" key="1">
    <source>
        <dbReference type="SAM" id="MobiDB-lite"/>
    </source>
</evidence>
<protein>
    <submittedName>
        <fullName evidence="2">Uncharacterized protein</fullName>
    </submittedName>
</protein>
<evidence type="ECO:0000313" key="2">
    <source>
        <dbReference type="EMBL" id="EHY30391.1"/>
    </source>
</evidence>
<dbReference type="AlphaFoldDB" id="H3KHN0"/>
<dbReference type="EMBL" id="AFBQ01000345">
    <property type="protein sequence ID" value="EHY30391.1"/>
    <property type="molecule type" value="Genomic_DNA"/>
</dbReference>
<dbReference type="HOGENOM" id="CLU_3141500_0_0_4"/>
<sequence length="49" mass="5537">MARQCGDGPPGENPGRLLRNPKRPNTDIRAFPQRAKDPKTTLKRKCPRP</sequence>
<gene>
    <name evidence="2" type="ORF">HMPREF9440_02276</name>
</gene>
<proteinExistence type="predicted"/>
<name>H3KHN0_9BURK</name>
<organism evidence="2 3">
    <name type="scientific">Sutterella parvirubra YIT 11816</name>
    <dbReference type="NCBI Taxonomy" id="762967"/>
    <lineage>
        <taxon>Bacteria</taxon>
        <taxon>Pseudomonadati</taxon>
        <taxon>Pseudomonadota</taxon>
        <taxon>Betaproteobacteria</taxon>
        <taxon>Burkholderiales</taxon>
        <taxon>Sutterellaceae</taxon>
        <taxon>Sutterella</taxon>
    </lineage>
</organism>
<reference evidence="2 3" key="1">
    <citation type="submission" date="2011-11" db="EMBL/GenBank/DDBJ databases">
        <authorList>
            <person name="Weinstock G."/>
            <person name="Sodergren E."/>
            <person name="Clifton S."/>
            <person name="Fulton L."/>
            <person name="Fulton B."/>
            <person name="Courtney L."/>
            <person name="Fronick C."/>
            <person name="Harrison M."/>
            <person name="Strong C."/>
            <person name="Farmer C."/>
            <person name="Delahaunty K."/>
            <person name="Markovic C."/>
            <person name="Hall O."/>
            <person name="Minx P."/>
            <person name="Tomlinson C."/>
            <person name="Mitreva M."/>
            <person name="Hou S."/>
            <person name="Chen J."/>
            <person name="Wollam A."/>
            <person name="Pepin K.H."/>
            <person name="Johnson M."/>
            <person name="Bhonagiri V."/>
            <person name="Zhang X."/>
            <person name="Suruliraj S."/>
            <person name="Warren W."/>
            <person name="Chinwalla A."/>
            <person name="Mardis E.R."/>
            <person name="Wilson R.K."/>
        </authorList>
    </citation>
    <scope>NUCLEOTIDE SEQUENCE [LARGE SCALE GENOMIC DNA]</scope>
    <source>
        <strain evidence="2 3">YIT 11816</strain>
    </source>
</reference>
<feature type="region of interest" description="Disordered" evidence="1">
    <location>
        <begin position="1"/>
        <end position="49"/>
    </location>
</feature>
<dbReference type="Proteomes" id="UP000004956">
    <property type="component" value="Unassembled WGS sequence"/>
</dbReference>
<evidence type="ECO:0000313" key="3">
    <source>
        <dbReference type="Proteomes" id="UP000004956"/>
    </source>
</evidence>
<keyword evidence="3" id="KW-1185">Reference proteome</keyword>
<dbReference type="STRING" id="762967.HMPREF9440_02276"/>